<dbReference type="Proteomes" id="UP000031847">
    <property type="component" value="Unassembled WGS sequence"/>
</dbReference>
<reference evidence="1 2" key="1">
    <citation type="submission" date="2015-01" db="EMBL/GenBank/DDBJ databases">
        <title>Lactococcus lactis subsp.lactis JCM 5805 whole genome shotgun sequence.</title>
        <authorList>
            <person name="Fujii T."/>
            <person name="Tomita Y."/>
            <person name="Ikushima S."/>
            <person name="Fujiwara D."/>
        </authorList>
    </citation>
    <scope>NUCLEOTIDE SEQUENCE [LARGE SCALE GENOMIC DNA]</scope>
    <source>
        <strain evidence="1 2">JCM 5805</strain>
    </source>
</reference>
<organism evidence="1 2">
    <name type="scientific">Lactococcus lactis subsp. lactis</name>
    <name type="common">Streptococcus lactis</name>
    <dbReference type="NCBI Taxonomy" id="1360"/>
    <lineage>
        <taxon>Bacteria</taxon>
        <taxon>Bacillati</taxon>
        <taxon>Bacillota</taxon>
        <taxon>Bacilli</taxon>
        <taxon>Lactobacillales</taxon>
        <taxon>Streptococcaceae</taxon>
        <taxon>Lactococcus</taxon>
    </lineage>
</organism>
<dbReference type="InterPro" id="IPR007710">
    <property type="entry name" value="Nucleoside_deoxyribTrfase"/>
</dbReference>
<gene>
    <name evidence="1" type="ORF">JCM5805K_1517</name>
</gene>
<evidence type="ECO:0000313" key="2">
    <source>
        <dbReference type="Proteomes" id="UP000031847"/>
    </source>
</evidence>
<accession>A0A0B8QP90</accession>
<dbReference type="AlphaFoldDB" id="A0A0B8QP90"/>
<proteinExistence type="predicted"/>
<sequence length="164" mass="18953">MEIKNMNKLFNKPVKVYLAGPFFSEKQIQKVEQLEKALLDNKTVSSIFSPMRCQRPEELAEEIEDFTPEWAKITMENDVKEVEAADIIIAIVDFDDEDTDSGTAWELGYAIAQEKPTDLIRFEETVPTNIMLTERNRAFFTEINQIRNYDFLASPAIPYSGKYQ</sequence>
<dbReference type="Pfam" id="PF05014">
    <property type="entry name" value="Nuc_deoxyrib_tr"/>
    <property type="match status" value="1"/>
</dbReference>
<protein>
    <submittedName>
        <fullName evidence="1">Nucleoside 2-deoxyribosyltransferase</fullName>
    </submittedName>
</protein>
<comment type="caution">
    <text evidence="1">The sequence shown here is derived from an EMBL/GenBank/DDBJ whole genome shotgun (WGS) entry which is preliminary data.</text>
</comment>
<dbReference type="Gene3D" id="3.40.50.450">
    <property type="match status" value="1"/>
</dbReference>
<dbReference type="GO" id="GO:0016740">
    <property type="term" value="F:transferase activity"/>
    <property type="evidence" value="ECO:0007669"/>
    <property type="project" value="UniProtKB-KW"/>
</dbReference>
<name>A0A0B8QP90_LACLL</name>
<dbReference type="EMBL" id="BBSI01000022">
    <property type="protein sequence ID" value="GAM80406.1"/>
    <property type="molecule type" value="Genomic_DNA"/>
</dbReference>
<dbReference type="SUPFAM" id="SSF52309">
    <property type="entry name" value="N-(deoxy)ribosyltransferase-like"/>
    <property type="match status" value="1"/>
</dbReference>
<keyword evidence="1" id="KW-0808">Transferase</keyword>
<evidence type="ECO:0000313" key="1">
    <source>
        <dbReference type="EMBL" id="GAM80406.1"/>
    </source>
</evidence>